<dbReference type="AlphaFoldDB" id="A0A8S1QB33"/>
<name>A0A8S1QB33_9CILI</name>
<evidence type="ECO:0000313" key="1">
    <source>
        <dbReference type="EMBL" id="CAD8112395.1"/>
    </source>
</evidence>
<accession>A0A8S1QB33</accession>
<comment type="caution">
    <text evidence="1">The sequence shown here is derived from an EMBL/GenBank/DDBJ whole genome shotgun (WGS) entry which is preliminary data.</text>
</comment>
<protein>
    <submittedName>
        <fullName evidence="1">Uncharacterized protein</fullName>
    </submittedName>
</protein>
<dbReference type="PANTHER" id="PTHR33706">
    <property type="entry name" value="MORN VARIANT REPEAT PROTEIN"/>
    <property type="match status" value="1"/>
</dbReference>
<proteinExistence type="predicted"/>
<dbReference type="Proteomes" id="UP000692954">
    <property type="component" value="Unassembled WGS sequence"/>
</dbReference>
<organism evidence="1 2">
    <name type="scientific">Paramecium sonneborni</name>
    <dbReference type="NCBI Taxonomy" id="65129"/>
    <lineage>
        <taxon>Eukaryota</taxon>
        <taxon>Sar</taxon>
        <taxon>Alveolata</taxon>
        <taxon>Ciliophora</taxon>
        <taxon>Intramacronucleata</taxon>
        <taxon>Oligohymenophorea</taxon>
        <taxon>Peniculida</taxon>
        <taxon>Parameciidae</taxon>
        <taxon>Paramecium</taxon>
    </lineage>
</organism>
<dbReference type="PANTHER" id="PTHR33706:SF1">
    <property type="entry name" value="TPR REPEAT PROTEIN"/>
    <property type="match status" value="1"/>
</dbReference>
<dbReference type="OrthoDB" id="319461at2759"/>
<dbReference type="EMBL" id="CAJJDN010000100">
    <property type="protein sequence ID" value="CAD8112395.1"/>
    <property type="molecule type" value="Genomic_DNA"/>
</dbReference>
<keyword evidence="2" id="KW-1185">Reference proteome</keyword>
<reference evidence="1" key="1">
    <citation type="submission" date="2021-01" db="EMBL/GenBank/DDBJ databases">
        <authorList>
            <consortium name="Genoscope - CEA"/>
            <person name="William W."/>
        </authorList>
    </citation>
    <scope>NUCLEOTIDE SEQUENCE</scope>
</reference>
<evidence type="ECO:0000313" key="2">
    <source>
        <dbReference type="Proteomes" id="UP000692954"/>
    </source>
</evidence>
<gene>
    <name evidence="1" type="ORF">PSON_ATCC_30995.1.T1000184</name>
</gene>
<sequence>MNFINSDPLILTKIANQQQEIKQYEIDVWNNLKGMLIKTKIQIIFKDHKIQYLKDGVILRIQQDSDNEQNPEILNNMEQIKYLVWFDQCELQQNKNSKLVAFWNGEIIQKVGGYRQNGQKQGLWKEIIQYYWDKAQVFEVGQYYNNQKIYKWNYIYKNNKIGGGQYNLQGQKCGKWIDLDEGFCGSEVSKLITYNGEYNKKGIKIGIWDIMFKVEYEQDFKQIGGGLYDHKEGLKIGRWVDLWEGFWSMAQIIYKGEYNVNGVKVGRWDIFFCIFDEKEFKQIGGGSYDNQQGLKIGRWVDLWESFWIMAKITYNGEYNMKGLKIGRWDIMYKAEHEMYFKLIGGGSHDSEQGQKIGKWVELWEGFCDFAKVTYSGEYNMKGAKIGRWDIMHCKSKEYELVGGGSFEAQEEETSIKIGKWVELWENFQNYAEITQHGQYDMKGKKVGRWDYQFKEYEDGWWINKQIGGGTYDSSFGIKIGMWIELWEGFSRFTQVTYNGEYNQLGMKVGRWNSWYKGEFQKQYKLIGGGLYEKGQKIGNWIELDDQLNFRELITHNGEYNVKSIKVGTWVEMKYDSDKKEFLKIKEKQYDN</sequence>